<dbReference type="SMART" id="SM00897">
    <property type="entry name" value="FIST"/>
    <property type="match status" value="1"/>
</dbReference>
<dbReference type="SMART" id="SM01204">
    <property type="entry name" value="FIST_C"/>
    <property type="match status" value="1"/>
</dbReference>
<organism evidence="3">
    <name type="scientific">mine drainage metagenome</name>
    <dbReference type="NCBI Taxonomy" id="410659"/>
    <lineage>
        <taxon>unclassified sequences</taxon>
        <taxon>metagenomes</taxon>
        <taxon>ecological metagenomes</taxon>
    </lineage>
</organism>
<comment type="caution">
    <text evidence="3">The sequence shown here is derived from an EMBL/GenBank/DDBJ whole genome shotgun (WGS) entry which is preliminary data.</text>
</comment>
<gene>
    <name evidence="3" type="ORF">GALL_158410</name>
</gene>
<accession>A0A1J5S187</accession>
<sequence>MGAGVLQGQSFAMPPEQAARELARTMAVPGLNLVLLFFSPRYATQAFAQAAAQAFAPARVVGCTTSGEFGPLGCRADSVAAMGFTAPAFAAATLLLPALDRFQAAAIAAPVRGLFPRAAPPHRALITLIDGFSLKEELVVSALHSLAADVPLCGGSASDGSRLEQSWLLYDGRLHQNAALVLGLASAAPLHVFKTEHFRPGEQRLVVTAADSARRLVRELNGLPAAAEYARLTGTSPERLDLAHFAEHPLMVRVGGANFIRSCIGVASDGGLRFACAIDVGLVLRLGQGQDMACDIETALTEVERKVGGPADILGFDCLLRRQEMEHSGQMDPIGALMRRHRLLGFSTFGEQFQGMHINQTLTGIAFPRAGAPPR</sequence>
<feature type="domain" description="FIST C-domain" evidence="2">
    <location>
        <begin position="225"/>
        <end position="355"/>
    </location>
</feature>
<dbReference type="InterPro" id="IPR013702">
    <property type="entry name" value="FIST_domain_N"/>
</dbReference>
<dbReference type="PANTHER" id="PTHR40252">
    <property type="entry name" value="BLR0328 PROTEIN"/>
    <property type="match status" value="1"/>
</dbReference>
<evidence type="ECO:0000259" key="1">
    <source>
        <dbReference type="SMART" id="SM00897"/>
    </source>
</evidence>
<feature type="domain" description="FIST" evidence="1">
    <location>
        <begin position="29"/>
        <end position="224"/>
    </location>
</feature>
<reference evidence="3" key="1">
    <citation type="submission" date="2016-10" db="EMBL/GenBank/DDBJ databases">
        <title>Sequence of Gallionella enrichment culture.</title>
        <authorList>
            <person name="Poehlein A."/>
            <person name="Muehling M."/>
            <person name="Daniel R."/>
        </authorList>
    </citation>
    <scope>NUCLEOTIDE SEQUENCE</scope>
</reference>
<evidence type="ECO:0000313" key="3">
    <source>
        <dbReference type="EMBL" id="OIR01983.1"/>
    </source>
</evidence>
<evidence type="ECO:0000259" key="2">
    <source>
        <dbReference type="SMART" id="SM01204"/>
    </source>
</evidence>
<proteinExistence type="predicted"/>
<name>A0A1J5S187_9ZZZZ</name>
<dbReference type="AlphaFoldDB" id="A0A1J5S187"/>
<dbReference type="Pfam" id="PF10442">
    <property type="entry name" value="FIST_C"/>
    <property type="match status" value="1"/>
</dbReference>
<protein>
    <submittedName>
        <fullName evidence="3">FIST N domain protein</fullName>
    </submittedName>
</protein>
<dbReference type="InterPro" id="IPR019494">
    <property type="entry name" value="FIST_C"/>
</dbReference>
<dbReference type="Pfam" id="PF08495">
    <property type="entry name" value="FIST"/>
    <property type="match status" value="1"/>
</dbReference>
<dbReference type="PANTHER" id="PTHR40252:SF2">
    <property type="entry name" value="BLR0328 PROTEIN"/>
    <property type="match status" value="1"/>
</dbReference>
<dbReference type="EMBL" id="MLJW01000078">
    <property type="protein sequence ID" value="OIR01983.1"/>
    <property type="molecule type" value="Genomic_DNA"/>
</dbReference>